<dbReference type="Proteomes" id="UP000240572">
    <property type="component" value="Unassembled WGS sequence"/>
</dbReference>
<feature type="signal peptide" evidence="3">
    <location>
        <begin position="1"/>
        <end position="22"/>
    </location>
</feature>
<dbReference type="SUPFAM" id="SSF56601">
    <property type="entry name" value="beta-lactamase/transpeptidase-like"/>
    <property type="match status" value="1"/>
</dbReference>
<dbReference type="PANTHER" id="PTHR43283:SF11">
    <property type="entry name" value="BETA-LACTAMASE-RELATED DOMAIN-CONTAINING PROTEIN"/>
    <property type="match status" value="1"/>
</dbReference>
<keyword evidence="1" id="KW-0378">Hydrolase</keyword>
<dbReference type="GO" id="GO:0016787">
    <property type="term" value="F:hydrolase activity"/>
    <property type="evidence" value="ECO:0007669"/>
    <property type="project" value="UniProtKB-KW"/>
</dbReference>
<evidence type="ECO:0000256" key="1">
    <source>
        <dbReference type="ARBA" id="ARBA00022801"/>
    </source>
</evidence>
<keyword evidence="6" id="KW-1185">Reference proteome</keyword>
<feature type="domain" description="Beta-lactamase-related" evidence="4">
    <location>
        <begin position="99"/>
        <end position="459"/>
    </location>
</feature>
<protein>
    <submittedName>
        <fullName evidence="5">CubicO group peptidase (Beta-lactamase class C family)</fullName>
    </submittedName>
</protein>
<dbReference type="RefSeq" id="WP_106524737.1">
    <property type="nucleotide sequence ID" value="NZ_PYGD01000011.1"/>
</dbReference>
<gene>
    <name evidence="5" type="ORF">B0I18_11140</name>
</gene>
<proteinExistence type="predicted"/>
<dbReference type="EMBL" id="PYGD01000011">
    <property type="protein sequence ID" value="PSK89486.1"/>
    <property type="molecule type" value="Genomic_DNA"/>
</dbReference>
<organism evidence="5 6">
    <name type="scientific">Taibaiella chishuiensis</name>
    <dbReference type="NCBI Taxonomy" id="1434707"/>
    <lineage>
        <taxon>Bacteria</taxon>
        <taxon>Pseudomonadati</taxon>
        <taxon>Bacteroidota</taxon>
        <taxon>Chitinophagia</taxon>
        <taxon>Chitinophagales</taxon>
        <taxon>Chitinophagaceae</taxon>
        <taxon>Taibaiella</taxon>
    </lineage>
</organism>
<dbReference type="InterPro" id="IPR001466">
    <property type="entry name" value="Beta-lactam-related"/>
</dbReference>
<feature type="region of interest" description="Disordered" evidence="2">
    <location>
        <begin position="26"/>
        <end position="66"/>
    </location>
</feature>
<dbReference type="Gene3D" id="3.40.710.10">
    <property type="entry name" value="DD-peptidase/beta-lactamase superfamily"/>
    <property type="match status" value="1"/>
</dbReference>
<feature type="chain" id="PRO_5015192723" evidence="3">
    <location>
        <begin position="23"/>
        <end position="481"/>
    </location>
</feature>
<dbReference type="InterPro" id="IPR050789">
    <property type="entry name" value="Diverse_Enzym_Activities"/>
</dbReference>
<dbReference type="AlphaFoldDB" id="A0A2P8CX30"/>
<dbReference type="PANTHER" id="PTHR43283">
    <property type="entry name" value="BETA-LACTAMASE-RELATED"/>
    <property type="match status" value="1"/>
</dbReference>
<evidence type="ECO:0000256" key="2">
    <source>
        <dbReference type="SAM" id="MobiDB-lite"/>
    </source>
</evidence>
<dbReference type="OrthoDB" id="9805821at2"/>
<name>A0A2P8CX30_9BACT</name>
<evidence type="ECO:0000259" key="4">
    <source>
        <dbReference type="Pfam" id="PF00144"/>
    </source>
</evidence>
<feature type="compositionally biased region" description="Basic residues" evidence="2">
    <location>
        <begin position="26"/>
        <end position="54"/>
    </location>
</feature>
<sequence>MRKVFFCLAALALLFAVDPAHAQSRKAKGKAGRSAGAHKAKSAKAAKKKGKASKKTAAPARSYEPPASGVGAFDKVSVIHGDRSGTSALVKNPQALVNLDNFIRSCISQGAFPGCQVFAAKDGEIIYQKNFGYFSYDRMQPVTDSSLFDIASVTKVAATTLAIMKLYEEDKINIDAYLRNYLPFVKGTSKEYITIKDLLLHQAGLKAFIPFYKKTIDPLTGSPRTDLFHTYPDKTFSVPVAANFYMRNDYEDSIWEDILTSPMDRGRYVYSDLDFYFLQKVAEAVSGTTLEPYVQTNFYKPLNLKYTMYNPWKRNLTRQCVPTENDKYFRFQHIQGYVHDPGTSMLGGVAGHAGIFSNVRDLSVIMQMLLNGGVYKGQRYLQKETVQLFTGYRSTISRRAYGFDKPEKARGDGGPASDDCTKTTFGHQGFTGTCAWADPETGIIFIFLSNRINPSADNQLINSLKVRVKAQSYIYEALGYE</sequence>
<evidence type="ECO:0000313" key="5">
    <source>
        <dbReference type="EMBL" id="PSK89486.1"/>
    </source>
</evidence>
<dbReference type="Pfam" id="PF00144">
    <property type="entry name" value="Beta-lactamase"/>
    <property type="match status" value="1"/>
</dbReference>
<evidence type="ECO:0000313" key="6">
    <source>
        <dbReference type="Proteomes" id="UP000240572"/>
    </source>
</evidence>
<comment type="caution">
    <text evidence="5">The sequence shown here is derived from an EMBL/GenBank/DDBJ whole genome shotgun (WGS) entry which is preliminary data.</text>
</comment>
<reference evidence="5 6" key="1">
    <citation type="submission" date="2018-03" db="EMBL/GenBank/DDBJ databases">
        <title>Genomic Encyclopedia of Type Strains, Phase III (KMG-III): the genomes of soil and plant-associated and newly described type strains.</title>
        <authorList>
            <person name="Whitman W."/>
        </authorList>
    </citation>
    <scope>NUCLEOTIDE SEQUENCE [LARGE SCALE GENOMIC DNA]</scope>
    <source>
        <strain evidence="5 6">CGMCC 1.12700</strain>
    </source>
</reference>
<dbReference type="InterPro" id="IPR012338">
    <property type="entry name" value="Beta-lactam/transpept-like"/>
</dbReference>
<accession>A0A2P8CX30</accession>
<keyword evidence="3" id="KW-0732">Signal</keyword>
<evidence type="ECO:0000256" key="3">
    <source>
        <dbReference type="SAM" id="SignalP"/>
    </source>
</evidence>